<gene>
    <name evidence="1" type="ORF">BSL78_10833</name>
</gene>
<dbReference type="OrthoDB" id="2289628at2759"/>
<comment type="caution">
    <text evidence="1">The sequence shown here is derived from an EMBL/GenBank/DDBJ whole genome shotgun (WGS) entry which is preliminary data.</text>
</comment>
<accession>A0A2G8KW85</accession>
<dbReference type="PANTHER" id="PTHR48190:SF2">
    <property type="entry name" value="PROGRAMMED CELL DEATH PROTEIN 7"/>
    <property type="match status" value="1"/>
</dbReference>
<dbReference type="Proteomes" id="UP000230750">
    <property type="component" value="Unassembled WGS sequence"/>
</dbReference>
<reference evidence="1 2" key="1">
    <citation type="journal article" date="2017" name="PLoS Biol.">
        <title>The sea cucumber genome provides insights into morphological evolution and visceral regeneration.</title>
        <authorList>
            <person name="Zhang X."/>
            <person name="Sun L."/>
            <person name="Yuan J."/>
            <person name="Sun Y."/>
            <person name="Gao Y."/>
            <person name="Zhang L."/>
            <person name="Li S."/>
            <person name="Dai H."/>
            <person name="Hamel J.F."/>
            <person name="Liu C."/>
            <person name="Yu Y."/>
            <person name="Liu S."/>
            <person name="Lin W."/>
            <person name="Guo K."/>
            <person name="Jin S."/>
            <person name="Xu P."/>
            <person name="Storey K.B."/>
            <person name="Huan P."/>
            <person name="Zhang T."/>
            <person name="Zhou Y."/>
            <person name="Zhang J."/>
            <person name="Lin C."/>
            <person name="Li X."/>
            <person name="Xing L."/>
            <person name="Huo D."/>
            <person name="Sun M."/>
            <person name="Wang L."/>
            <person name="Mercier A."/>
            <person name="Li F."/>
            <person name="Yang H."/>
            <person name="Xiang J."/>
        </authorList>
    </citation>
    <scope>NUCLEOTIDE SEQUENCE [LARGE SCALE GENOMIC DNA]</scope>
    <source>
        <strain evidence="1">Shaxun</strain>
        <tissue evidence="1">Muscle</tissue>
    </source>
</reference>
<dbReference type="PANTHER" id="PTHR48190">
    <property type="entry name" value="PROGRAMMED CELL DEATH PROTEIN 7"/>
    <property type="match status" value="1"/>
</dbReference>
<evidence type="ECO:0000313" key="2">
    <source>
        <dbReference type="Proteomes" id="UP000230750"/>
    </source>
</evidence>
<dbReference type="STRING" id="307972.A0A2G8KW85"/>
<sequence length="357" mass="41611">MPECQAFGCVTEEGKRKQEKEKDIHYSRWSGKSELSLRWLNNISFSLSNGEQSAHRHHSLQWLSELVLVSATEFEPTSPTVAYCDSLHNSSSRYLSSSSEYSGSKRYDSNPKASIFFLQDICSTLRKRKQVHRKHQEERLAKDERSKMQKELDKVIATEMKAKEKKKTDAELQKEIDSTLSEVRQKKRDMTQQQNLYRALRKLRLIRQGTMSNSSSHQDGENFESAMTKLEEFVRQRSTMYREEEKTMQVMLEGERTEMVAKEDERTLRKKAIAEEARLKLQKEMLFGEGTLAENASEWNPISRFYNQANENLQCFIDVRRQWDAFISEDQQDATRIPLNWISPAPPSSDKWASAIS</sequence>
<dbReference type="GO" id="GO:0005689">
    <property type="term" value="C:U12-type spliceosomal complex"/>
    <property type="evidence" value="ECO:0007669"/>
    <property type="project" value="TreeGrafter"/>
</dbReference>
<evidence type="ECO:0000313" key="1">
    <source>
        <dbReference type="EMBL" id="PIK52274.1"/>
    </source>
</evidence>
<dbReference type="InterPro" id="IPR031974">
    <property type="entry name" value="PDCD7"/>
</dbReference>
<name>A0A2G8KW85_STIJA</name>
<organism evidence="1 2">
    <name type="scientific">Stichopus japonicus</name>
    <name type="common">Sea cucumber</name>
    <dbReference type="NCBI Taxonomy" id="307972"/>
    <lineage>
        <taxon>Eukaryota</taxon>
        <taxon>Metazoa</taxon>
        <taxon>Echinodermata</taxon>
        <taxon>Eleutherozoa</taxon>
        <taxon>Echinozoa</taxon>
        <taxon>Holothuroidea</taxon>
        <taxon>Aspidochirotacea</taxon>
        <taxon>Aspidochirotida</taxon>
        <taxon>Stichopodidae</taxon>
        <taxon>Apostichopus</taxon>
    </lineage>
</organism>
<keyword evidence="2" id="KW-1185">Reference proteome</keyword>
<dbReference type="AlphaFoldDB" id="A0A2G8KW85"/>
<protein>
    <submittedName>
        <fullName evidence="1">Programmed cell death protein 7</fullName>
    </submittedName>
</protein>
<dbReference type="Pfam" id="PF16021">
    <property type="entry name" value="PDCD7"/>
    <property type="match status" value="1"/>
</dbReference>
<dbReference type="InterPro" id="IPR052831">
    <property type="entry name" value="Apoptosis_promoter"/>
</dbReference>
<proteinExistence type="predicted"/>
<dbReference type="EMBL" id="MRZV01000336">
    <property type="protein sequence ID" value="PIK52274.1"/>
    <property type="molecule type" value="Genomic_DNA"/>
</dbReference>